<evidence type="ECO:0000259" key="7">
    <source>
        <dbReference type="Pfam" id="PF12698"/>
    </source>
</evidence>
<keyword evidence="9" id="KW-1185">Reference proteome</keyword>
<evidence type="ECO:0000256" key="5">
    <source>
        <dbReference type="ARBA" id="ARBA00023136"/>
    </source>
</evidence>
<sequence>MLIWDYLAELARGGTTVIITTHYIDETKQAHKIGLLRDGQLLDEDSPDEILRRYDCDTLEDAFLKMAMRQHEITHRRRSTLTSSPDVIPESSIVNDNRYPSREDFSVVTSSTDVLTTKEKEYTKNMSRGRYKAVFIKSIQQFSRHPGGLIFSVLFPIIQVVAFFLAIGHDPRDLHLAIVNDEAASSPMGMNICSYGNVTFVRQREDETCEQYMLSCWFLEEMEKRKLFPTTYNSTAEAKRAVTKRELYAALYFPRNFSDALAMRVTDGDADDDVVDDSTISVWIDMSDHQISNFVKMQLLKAYKNFARRSMRACGKNEELVQQPVKFEDPIYGSMDTEVVAYMAPGVMVTIVYFLAAIITSTLMISDRLEGVWERSAVAGVRPREMLEVHILLQSFVILLQTAEMMVVAFAGYRLPARGSLWACGALLFLQGLGGMCYGFLLSVLCSSYTLSFFIATGSFYPMILLCGIIWPIEGMPDALRIFSYGLPFTIPAKSLRDLMEKGSSITNPDVYTGFLISIAWIVGALILCFVRLKYRKT</sequence>
<dbReference type="Gene3D" id="3.40.50.300">
    <property type="entry name" value="P-loop containing nucleotide triphosphate hydrolases"/>
    <property type="match status" value="1"/>
</dbReference>
<feature type="domain" description="ABC-2 type transporter transmembrane" evidence="7">
    <location>
        <begin position="148"/>
        <end position="530"/>
    </location>
</feature>
<dbReference type="SUPFAM" id="SSF52540">
    <property type="entry name" value="P-loop containing nucleoside triphosphate hydrolases"/>
    <property type="match status" value="1"/>
</dbReference>
<accession>A0AAU9UBA9</accession>
<feature type="transmembrane region" description="Helical" evidence="6">
    <location>
        <begin position="453"/>
        <end position="473"/>
    </location>
</feature>
<reference evidence="8" key="1">
    <citation type="submission" date="2022-03" db="EMBL/GenBank/DDBJ databases">
        <authorList>
            <person name="Tunstrom K."/>
        </authorList>
    </citation>
    <scope>NUCLEOTIDE SEQUENCE</scope>
</reference>
<feature type="transmembrane region" description="Helical" evidence="6">
    <location>
        <begin position="391"/>
        <end position="413"/>
    </location>
</feature>
<evidence type="ECO:0000256" key="6">
    <source>
        <dbReference type="SAM" id="Phobius"/>
    </source>
</evidence>
<dbReference type="Proteomes" id="UP001153954">
    <property type="component" value="Unassembled WGS sequence"/>
</dbReference>
<dbReference type="EMBL" id="CAKOGL010000017">
    <property type="protein sequence ID" value="CAH2096871.1"/>
    <property type="molecule type" value="Genomic_DNA"/>
</dbReference>
<evidence type="ECO:0000256" key="1">
    <source>
        <dbReference type="ARBA" id="ARBA00004651"/>
    </source>
</evidence>
<protein>
    <recommendedName>
        <fullName evidence="7">ABC-2 type transporter transmembrane domain-containing protein</fullName>
    </recommendedName>
</protein>
<keyword evidence="2" id="KW-1003">Cell membrane</keyword>
<evidence type="ECO:0000256" key="3">
    <source>
        <dbReference type="ARBA" id="ARBA00022692"/>
    </source>
</evidence>
<dbReference type="AlphaFoldDB" id="A0AAU9UBA9"/>
<dbReference type="InterPro" id="IPR013525">
    <property type="entry name" value="ABC2_TM"/>
</dbReference>
<dbReference type="InterPro" id="IPR027417">
    <property type="entry name" value="P-loop_NTPase"/>
</dbReference>
<comment type="caution">
    <text evidence="8">The sequence shown here is derived from an EMBL/GenBank/DDBJ whole genome shotgun (WGS) entry which is preliminary data.</text>
</comment>
<dbReference type="InterPro" id="IPR051449">
    <property type="entry name" value="ABC-2_transporter_component"/>
</dbReference>
<dbReference type="GO" id="GO:0140359">
    <property type="term" value="F:ABC-type transporter activity"/>
    <property type="evidence" value="ECO:0007669"/>
    <property type="project" value="InterPro"/>
</dbReference>
<name>A0AAU9UBA9_EUPED</name>
<feature type="transmembrane region" description="Helical" evidence="6">
    <location>
        <begin position="419"/>
        <end position="441"/>
    </location>
</feature>
<dbReference type="PANTHER" id="PTHR30294">
    <property type="entry name" value="MEMBRANE COMPONENT OF ABC TRANSPORTER YHHJ-RELATED"/>
    <property type="match status" value="1"/>
</dbReference>
<evidence type="ECO:0000313" key="9">
    <source>
        <dbReference type="Proteomes" id="UP001153954"/>
    </source>
</evidence>
<organism evidence="8 9">
    <name type="scientific">Euphydryas editha</name>
    <name type="common">Edith's checkerspot</name>
    <dbReference type="NCBI Taxonomy" id="104508"/>
    <lineage>
        <taxon>Eukaryota</taxon>
        <taxon>Metazoa</taxon>
        <taxon>Ecdysozoa</taxon>
        <taxon>Arthropoda</taxon>
        <taxon>Hexapoda</taxon>
        <taxon>Insecta</taxon>
        <taxon>Pterygota</taxon>
        <taxon>Neoptera</taxon>
        <taxon>Endopterygota</taxon>
        <taxon>Lepidoptera</taxon>
        <taxon>Glossata</taxon>
        <taxon>Ditrysia</taxon>
        <taxon>Papilionoidea</taxon>
        <taxon>Nymphalidae</taxon>
        <taxon>Nymphalinae</taxon>
        <taxon>Euphydryas</taxon>
    </lineage>
</organism>
<dbReference type="Pfam" id="PF12698">
    <property type="entry name" value="ABC2_membrane_3"/>
    <property type="match status" value="1"/>
</dbReference>
<dbReference type="GO" id="GO:0005886">
    <property type="term" value="C:plasma membrane"/>
    <property type="evidence" value="ECO:0007669"/>
    <property type="project" value="UniProtKB-SubCell"/>
</dbReference>
<evidence type="ECO:0000313" key="8">
    <source>
        <dbReference type="EMBL" id="CAH2096871.1"/>
    </source>
</evidence>
<evidence type="ECO:0000256" key="4">
    <source>
        <dbReference type="ARBA" id="ARBA00022989"/>
    </source>
</evidence>
<dbReference type="PANTHER" id="PTHR30294:SF38">
    <property type="entry name" value="TRANSPORT PERMEASE PROTEIN"/>
    <property type="match status" value="1"/>
</dbReference>
<evidence type="ECO:0000256" key="2">
    <source>
        <dbReference type="ARBA" id="ARBA00022475"/>
    </source>
</evidence>
<keyword evidence="3 6" id="KW-0812">Transmembrane</keyword>
<keyword evidence="5 6" id="KW-0472">Membrane</keyword>
<feature type="transmembrane region" description="Helical" evidence="6">
    <location>
        <begin position="339"/>
        <end position="365"/>
    </location>
</feature>
<comment type="subcellular location">
    <subcellularLocation>
        <location evidence="1">Cell membrane</location>
        <topology evidence="1">Multi-pass membrane protein</topology>
    </subcellularLocation>
</comment>
<feature type="transmembrane region" description="Helical" evidence="6">
    <location>
        <begin position="511"/>
        <end position="533"/>
    </location>
</feature>
<proteinExistence type="predicted"/>
<keyword evidence="4 6" id="KW-1133">Transmembrane helix</keyword>
<gene>
    <name evidence="8" type="ORF">EEDITHA_LOCUS12158</name>
</gene>
<feature type="transmembrane region" description="Helical" evidence="6">
    <location>
        <begin position="147"/>
        <end position="167"/>
    </location>
</feature>